<sequence length="280" mass="30854">MKIAVTTASGNLGRAIVKKAIAEFGKENIIGLARTPEKAADLGIEIRKGDYNNPKDFEEALKGIDVVVILSGNDEPEKRILQHRNIINGAKTAGVQKIIYTSIFGDEGKCAFDSVIKSNRQTEKDIMECGLQYAIGRNGLYLEPDIDCIGEYVKAGEIKNSGGDGRCAYATREELAFAYVSMIKKDSLNGGVYNLFGECVTQQELTNAINKVYGTNLKYHEVSVEEYKQDRTNVYGDFFGNVIAGIYEGIRNGAFDLVSDFETVTGRKHQSFLDSIEESK</sequence>
<name>A0A1Y1CPC7_9BACT</name>
<organism evidence="2 3">
    <name type="scientific">Labilibaculum antarcticum</name>
    <dbReference type="NCBI Taxonomy" id="1717717"/>
    <lineage>
        <taxon>Bacteria</taxon>
        <taxon>Pseudomonadati</taxon>
        <taxon>Bacteroidota</taxon>
        <taxon>Bacteroidia</taxon>
        <taxon>Marinilabiliales</taxon>
        <taxon>Marinifilaceae</taxon>
        <taxon>Labilibaculum</taxon>
    </lineage>
</organism>
<dbReference type="AlphaFoldDB" id="A0A1Y1CPC7"/>
<accession>A0A1Y1CPC7</accession>
<dbReference type="PANTHER" id="PTHR47129:SF1">
    <property type="entry name" value="NMRA-LIKE DOMAIN-CONTAINING PROTEIN"/>
    <property type="match status" value="1"/>
</dbReference>
<dbReference type="InterPro" id="IPR052718">
    <property type="entry name" value="NmrA-type_oxidoreductase"/>
</dbReference>
<dbReference type="EMBL" id="AP018042">
    <property type="protein sequence ID" value="BAX82104.1"/>
    <property type="molecule type" value="Genomic_DNA"/>
</dbReference>
<dbReference type="Gene3D" id="3.40.50.720">
    <property type="entry name" value="NAD(P)-binding Rossmann-like Domain"/>
    <property type="match status" value="1"/>
</dbReference>
<dbReference type="InterPro" id="IPR016040">
    <property type="entry name" value="NAD(P)-bd_dom"/>
</dbReference>
<dbReference type="Pfam" id="PF13460">
    <property type="entry name" value="NAD_binding_10"/>
    <property type="match status" value="1"/>
</dbReference>
<gene>
    <name evidence="2" type="ORF">ALGA_3812</name>
</gene>
<evidence type="ECO:0000313" key="2">
    <source>
        <dbReference type="EMBL" id="BAX82104.1"/>
    </source>
</evidence>
<reference evidence="3" key="2">
    <citation type="journal article" date="2020" name="Antonie Van Leeuwenhoek">
        <title>Labilibaculum antarcticum sp. nov., a novel facultative anaerobic, psychrotorelant bacterium isolated from marine sediment of Antarctica.</title>
        <authorList>
            <person name="Watanabe M."/>
            <person name="Kojima H."/>
            <person name="Fukui M."/>
        </authorList>
    </citation>
    <scope>NUCLEOTIDE SEQUENCE [LARGE SCALE GENOMIC DNA]</scope>
    <source>
        <strain evidence="3">SPP2</strain>
    </source>
</reference>
<dbReference type="Gene3D" id="3.90.25.10">
    <property type="entry name" value="UDP-galactose 4-epimerase, domain 1"/>
    <property type="match status" value="1"/>
</dbReference>
<dbReference type="SUPFAM" id="SSF51735">
    <property type="entry name" value="NAD(P)-binding Rossmann-fold domains"/>
    <property type="match status" value="1"/>
</dbReference>
<feature type="domain" description="NAD(P)-binding" evidence="1">
    <location>
        <begin position="8"/>
        <end position="144"/>
    </location>
</feature>
<dbReference type="RefSeq" id="WP_096432122.1">
    <property type="nucleotide sequence ID" value="NZ_AP018042.1"/>
</dbReference>
<dbReference type="InterPro" id="IPR036291">
    <property type="entry name" value="NAD(P)-bd_dom_sf"/>
</dbReference>
<dbReference type="PANTHER" id="PTHR47129">
    <property type="entry name" value="QUINONE OXIDOREDUCTASE 2"/>
    <property type="match status" value="1"/>
</dbReference>
<proteinExistence type="predicted"/>
<dbReference type="Proteomes" id="UP000218267">
    <property type="component" value="Chromosome"/>
</dbReference>
<dbReference type="OrthoDB" id="9780595at2"/>
<keyword evidence="3" id="KW-1185">Reference proteome</keyword>
<dbReference type="KEGG" id="mbas:ALGA_3812"/>
<protein>
    <submittedName>
        <fullName evidence="2">NAD(P)-dependent oxidoreductase</fullName>
    </submittedName>
</protein>
<evidence type="ECO:0000259" key="1">
    <source>
        <dbReference type="Pfam" id="PF13460"/>
    </source>
</evidence>
<evidence type="ECO:0000313" key="3">
    <source>
        <dbReference type="Proteomes" id="UP000218267"/>
    </source>
</evidence>
<reference evidence="2 3" key="1">
    <citation type="journal article" date="2018" name="Mar. Genomics">
        <title>Complete genome sequence of Marinifilaceae bacterium strain SPP2, isolated from the Antarctic marine sediment.</title>
        <authorList>
            <person name="Watanabe M."/>
            <person name="Kojima H."/>
            <person name="Fukui M."/>
        </authorList>
    </citation>
    <scope>NUCLEOTIDE SEQUENCE [LARGE SCALE GENOMIC DNA]</scope>
    <source>
        <strain evidence="2 3">SPP2</strain>
    </source>
</reference>